<keyword evidence="5" id="KW-0539">Nucleus</keyword>
<dbReference type="InterPro" id="IPR001138">
    <property type="entry name" value="Zn2Cys6_DnaBD"/>
</dbReference>
<keyword evidence="2" id="KW-0805">Transcription regulation</keyword>
<dbReference type="CDD" id="cd12148">
    <property type="entry name" value="fungal_TF_MHR"/>
    <property type="match status" value="1"/>
</dbReference>
<keyword evidence="4" id="KW-0804">Transcription</keyword>
<dbReference type="GO" id="GO:0000981">
    <property type="term" value="F:DNA-binding transcription factor activity, RNA polymerase II-specific"/>
    <property type="evidence" value="ECO:0007669"/>
    <property type="project" value="InterPro"/>
</dbReference>
<evidence type="ECO:0000256" key="1">
    <source>
        <dbReference type="ARBA" id="ARBA00022833"/>
    </source>
</evidence>
<keyword evidence="8" id="KW-1185">Reference proteome</keyword>
<dbReference type="GO" id="GO:0004806">
    <property type="term" value="F:triacylglycerol lipase activity"/>
    <property type="evidence" value="ECO:0007669"/>
    <property type="project" value="InterPro"/>
</dbReference>
<dbReference type="GO" id="GO:0006351">
    <property type="term" value="P:DNA-templated transcription"/>
    <property type="evidence" value="ECO:0007669"/>
    <property type="project" value="InterPro"/>
</dbReference>
<organism evidence="7 8">
    <name type="scientific">Fusarium sporotrichioides</name>
    <dbReference type="NCBI Taxonomy" id="5514"/>
    <lineage>
        <taxon>Eukaryota</taxon>
        <taxon>Fungi</taxon>
        <taxon>Dikarya</taxon>
        <taxon>Ascomycota</taxon>
        <taxon>Pezizomycotina</taxon>
        <taxon>Sordariomycetes</taxon>
        <taxon>Hypocreomycetidae</taxon>
        <taxon>Hypocreales</taxon>
        <taxon>Nectriaceae</taxon>
        <taxon>Fusarium</taxon>
    </lineage>
</organism>
<dbReference type="InterPro" id="IPR029058">
    <property type="entry name" value="AB_hydrolase_fold"/>
</dbReference>
<evidence type="ECO:0000256" key="4">
    <source>
        <dbReference type="ARBA" id="ARBA00023163"/>
    </source>
</evidence>
<dbReference type="InterPro" id="IPR007219">
    <property type="entry name" value="XnlR_reg_dom"/>
</dbReference>
<protein>
    <submittedName>
        <fullName evidence="7">Putative lipase</fullName>
    </submittedName>
</protein>
<evidence type="ECO:0000256" key="3">
    <source>
        <dbReference type="ARBA" id="ARBA00023125"/>
    </source>
</evidence>
<dbReference type="Gene3D" id="3.40.50.1820">
    <property type="entry name" value="alpha/beta hydrolase"/>
    <property type="match status" value="1"/>
</dbReference>
<name>A0A395S510_FUSSP</name>
<accession>A0A395S510</accession>
<evidence type="ECO:0000256" key="5">
    <source>
        <dbReference type="ARBA" id="ARBA00023242"/>
    </source>
</evidence>
<evidence type="ECO:0000259" key="6">
    <source>
        <dbReference type="SMART" id="SM00906"/>
    </source>
</evidence>
<dbReference type="CDD" id="cd00067">
    <property type="entry name" value="GAL4"/>
    <property type="match status" value="1"/>
</dbReference>
<dbReference type="GO" id="GO:0016042">
    <property type="term" value="P:lipid catabolic process"/>
    <property type="evidence" value="ECO:0007669"/>
    <property type="project" value="InterPro"/>
</dbReference>
<keyword evidence="1" id="KW-0862">Zinc</keyword>
<keyword evidence="3" id="KW-0238">DNA-binding</keyword>
<evidence type="ECO:0000313" key="8">
    <source>
        <dbReference type="Proteomes" id="UP000266152"/>
    </source>
</evidence>
<dbReference type="EMBL" id="PXOF01000083">
    <property type="protein sequence ID" value="RGP67327.1"/>
    <property type="molecule type" value="Genomic_DNA"/>
</dbReference>
<dbReference type="PANTHER" id="PTHR47171">
    <property type="entry name" value="FARA-RELATED"/>
    <property type="match status" value="1"/>
</dbReference>
<sequence>MDERQSLPILPTQDSFYQVPGNINDYPPGTIINYRKPPAPIAAFGVSPVNLKDTWQILYRTNDNFEKATATVLTVLVPHKADFTKVLSYQVAEDAAYLGCAPSYALQFASATGGPLGTIVTQAELLLIEGALEQGWVVISPDHEGPDAAYLCNKLAGYATLDGIRAAINSANFTGINKNPIIGMWGYSGGSIASAAAAELQQSYAPELRIAGAALGGTVPNITTVIRTINKTPLAGLIPAGMIGLAQQYPELRAVLDANILPQYKAKFDAVGKQCFVTDVLSFLGQDVVAMIKDPTVLNKDPAKGILDENALGKSSPSIPLFVYKSINDQVSPIEDTDSLVKAYCSGGTVVEYDRDLLSEHGSLAIIGAGKALSWLIGIMNGRKRASKCITKNTVSSLLDLEGSTVLSAALIEALLDLVGQSEFGPFAPVRSAIRGRLVAPSGYQNNDHQSNGATFKVRCDALSHGIPCTNCSAFNLECHVAGIGERQARAFVSRDSQPCDTTNASSGVRSTAVTRSQASCMDYARSETELVPKFTVVPVSRQGFMMYLGESSGFNLLLGGYQGPVTHFPLPGDTCVLHEPVPRDLQHMDNLEVQILNRRGAFTLPPRQICDDIIDSYFTWVHPIVPIINRTQFMSQYQDAKNPPSLLLLQCVLLAGARISTNPELMKDGSTSTAVATFYRRAKALYDAGYERDRIVLVQSMLLMGWYWAGPDDVSKNMFYWSQAAIAVAQNFGLHRSIQNSDLSITEKRLRKRIWWTLFTRDRALAIALGQSVSINLDDCDVEMLTEDDFIEHDRKEDSPEHPGTVQVQFFLQYLKLSKLIGLIVNKYSKLTGTCQEPDDTIPVGLALSRWMQECPMSLRWEQSRHHFWSAVLHLHYFAARCLFHRASSTLNRKTLQDTRQTYGSRDGAVRAASMINSIVETLSSKNQLCRCPPFVVHALFSAVVIHLHVSNTPSASISRLARRRLGTSLQAIKDLAQVWTVGRTVLTMIETVSRFSRYGKDHNSSANDVMIDLGCAHDQKESPVPLDSNLTTEYVDELSESVESASNYNVPDHKLDAKEGISTGNDIFLEPFDDITCISSYSLENTVAQADFNSLSLDWGVICDSDLEGFYPEETDQVYSNNEYSATPTWDQWESSCQQDYSFAVPWSLFPDMQFLTTESPETALYNLGFNGSTV</sequence>
<dbReference type="InterPro" id="IPR005152">
    <property type="entry name" value="Lipase_secreted"/>
</dbReference>
<dbReference type="AlphaFoldDB" id="A0A395S510"/>
<feature type="domain" description="Xylanolytic transcriptional activator regulatory" evidence="6">
    <location>
        <begin position="719"/>
        <end position="792"/>
    </location>
</feature>
<dbReference type="Pfam" id="PF04082">
    <property type="entry name" value="Fungal_trans"/>
    <property type="match status" value="1"/>
</dbReference>
<evidence type="ECO:0000313" key="7">
    <source>
        <dbReference type="EMBL" id="RGP67327.1"/>
    </source>
</evidence>
<dbReference type="InterPro" id="IPR052073">
    <property type="entry name" value="Amide_Lactam_Regulators"/>
</dbReference>
<proteinExistence type="predicted"/>
<comment type="caution">
    <text evidence="7">The sequence shown here is derived from an EMBL/GenBank/DDBJ whole genome shotgun (WGS) entry which is preliminary data.</text>
</comment>
<dbReference type="Proteomes" id="UP000266152">
    <property type="component" value="Unassembled WGS sequence"/>
</dbReference>
<reference evidence="7 8" key="1">
    <citation type="journal article" date="2018" name="PLoS Pathog.">
        <title>Evolution of structural diversity of trichothecenes, a family of toxins produced by plant pathogenic and entomopathogenic fungi.</title>
        <authorList>
            <person name="Proctor R.H."/>
            <person name="McCormick S.P."/>
            <person name="Kim H.S."/>
            <person name="Cardoza R.E."/>
            <person name="Stanley A.M."/>
            <person name="Lindo L."/>
            <person name="Kelly A."/>
            <person name="Brown D.W."/>
            <person name="Lee T."/>
            <person name="Vaughan M.M."/>
            <person name="Alexander N.J."/>
            <person name="Busman M."/>
            <person name="Gutierrez S."/>
        </authorList>
    </citation>
    <scope>NUCLEOTIDE SEQUENCE [LARGE SCALE GENOMIC DNA]</scope>
    <source>
        <strain evidence="7 8">NRRL 3299</strain>
    </source>
</reference>
<dbReference type="PANTHER" id="PTHR47171:SF4">
    <property type="entry name" value="ACETAMIDASE REGULATORY PROTEIN"/>
    <property type="match status" value="1"/>
</dbReference>
<dbReference type="Pfam" id="PF03583">
    <property type="entry name" value="LIP"/>
    <property type="match status" value="1"/>
</dbReference>
<dbReference type="GO" id="GO:0008270">
    <property type="term" value="F:zinc ion binding"/>
    <property type="evidence" value="ECO:0007669"/>
    <property type="project" value="InterPro"/>
</dbReference>
<gene>
    <name evidence="7" type="ORF">FSPOR_6087</name>
</gene>
<evidence type="ECO:0000256" key="2">
    <source>
        <dbReference type="ARBA" id="ARBA00023015"/>
    </source>
</evidence>
<dbReference type="SMART" id="SM00906">
    <property type="entry name" value="Fungal_trans"/>
    <property type="match status" value="1"/>
</dbReference>
<dbReference type="Gene3D" id="1.10.260.130">
    <property type="match status" value="1"/>
</dbReference>
<dbReference type="STRING" id="5514.A0A395S510"/>
<dbReference type="GO" id="GO:0003677">
    <property type="term" value="F:DNA binding"/>
    <property type="evidence" value="ECO:0007669"/>
    <property type="project" value="UniProtKB-KW"/>
</dbReference>
<dbReference type="SUPFAM" id="SSF53474">
    <property type="entry name" value="alpha/beta-Hydrolases"/>
    <property type="match status" value="1"/>
</dbReference>